<accession>U5TX73</accession>
<keyword evidence="1" id="KW-0472">Membrane</keyword>
<keyword evidence="2" id="KW-0496">Mitochondrion</keyword>
<name>U5TX73_9HYME</name>
<evidence type="ECO:0000313" key="2">
    <source>
        <dbReference type="EMBL" id="AGZ13114.1"/>
    </source>
</evidence>
<dbReference type="EMBL" id="KF500406">
    <property type="protein sequence ID" value="AGZ13114.1"/>
    <property type="molecule type" value="Genomic_DNA"/>
</dbReference>
<keyword evidence="1" id="KW-0812">Transmembrane</keyword>
<sequence length="51" mass="6403">MPQMSPMNWLILFIFFNYLNLIMIINIYSLKFNFFIINNLNFKKKMFSMKW</sequence>
<reference evidence="2" key="1">
    <citation type="journal article" date="2013" name="Mitochondrial DNA">
        <title>Rearrangement of the nad1 gene in Pristaulacus compressus (Spinola) (Hymenoptera: Evanioidea: Aulacidae) mitochondrial genome.</title>
        <authorList>
            <person name="Wei S.J."/>
            <person name="Wu Q.L."/>
            <person name="van Achterberg K."/>
            <person name="Chen X.X."/>
        </authorList>
    </citation>
    <scope>NUCLEOTIDE SEQUENCE</scope>
</reference>
<dbReference type="GeneID" id="17674984"/>
<organism evidence="2">
    <name type="scientific">Pristaulacus compressus</name>
    <dbReference type="NCBI Taxonomy" id="1414807"/>
    <lineage>
        <taxon>Eukaryota</taxon>
        <taxon>Metazoa</taxon>
        <taxon>Ecdysozoa</taxon>
        <taxon>Arthropoda</taxon>
        <taxon>Hexapoda</taxon>
        <taxon>Insecta</taxon>
        <taxon>Pterygota</taxon>
        <taxon>Neoptera</taxon>
        <taxon>Endopterygota</taxon>
        <taxon>Hymenoptera</taxon>
        <taxon>Apocrita</taxon>
        <taxon>Evanioidea</taxon>
        <taxon>Aulacidae</taxon>
        <taxon>Pristaulacus</taxon>
    </lineage>
</organism>
<dbReference type="RefSeq" id="YP_008815719.1">
    <property type="nucleotide sequence ID" value="NC_022849.1"/>
</dbReference>
<gene>
    <name evidence="2" type="primary">ATP8</name>
</gene>
<proteinExistence type="predicted"/>
<dbReference type="AlphaFoldDB" id="U5TX73"/>
<evidence type="ECO:0000256" key="1">
    <source>
        <dbReference type="SAM" id="Phobius"/>
    </source>
</evidence>
<geneLocation type="mitochondrion" evidence="2"/>
<protein>
    <submittedName>
        <fullName evidence="2">ATP synthase FO subunit 8</fullName>
    </submittedName>
</protein>
<feature type="transmembrane region" description="Helical" evidence="1">
    <location>
        <begin position="6"/>
        <end position="28"/>
    </location>
</feature>
<keyword evidence="1" id="KW-1133">Transmembrane helix</keyword>